<feature type="transmembrane region" description="Helical" evidence="1">
    <location>
        <begin position="35"/>
        <end position="52"/>
    </location>
</feature>
<name>A0A5B7F8W5_PORTR</name>
<dbReference type="EMBL" id="VSRR010006109">
    <property type="protein sequence ID" value="MPC44070.1"/>
    <property type="molecule type" value="Genomic_DNA"/>
</dbReference>
<organism evidence="2 3">
    <name type="scientific">Portunus trituberculatus</name>
    <name type="common">Swimming crab</name>
    <name type="synonym">Neptunus trituberculatus</name>
    <dbReference type="NCBI Taxonomy" id="210409"/>
    <lineage>
        <taxon>Eukaryota</taxon>
        <taxon>Metazoa</taxon>
        <taxon>Ecdysozoa</taxon>
        <taxon>Arthropoda</taxon>
        <taxon>Crustacea</taxon>
        <taxon>Multicrustacea</taxon>
        <taxon>Malacostraca</taxon>
        <taxon>Eumalacostraca</taxon>
        <taxon>Eucarida</taxon>
        <taxon>Decapoda</taxon>
        <taxon>Pleocyemata</taxon>
        <taxon>Brachyura</taxon>
        <taxon>Eubrachyura</taxon>
        <taxon>Portunoidea</taxon>
        <taxon>Portunidae</taxon>
        <taxon>Portuninae</taxon>
        <taxon>Portunus</taxon>
    </lineage>
</organism>
<reference evidence="2 3" key="1">
    <citation type="submission" date="2019-05" db="EMBL/GenBank/DDBJ databases">
        <title>Another draft genome of Portunus trituberculatus and its Hox gene families provides insights of decapod evolution.</title>
        <authorList>
            <person name="Jeong J.-H."/>
            <person name="Song I."/>
            <person name="Kim S."/>
            <person name="Choi T."/>
            <person name="Kim D."/>
            <person name="Ryu S."/>
            <person name="Kim W."/>
        </authorList>
    </citation>
    <scope>NUCLEOTIDE SEQUENCE [LARGE SCALE GENOMIC DNA]</scope>
    <source>
        <tissue evidence="2">Muscle</tissue>
    </source>
</reference>
<accession>A0A5B7F8W5</accession>
<dbReference type="Proteomes" id="UP000324222">
    <property type="component" value="Unassembled WGS sequence"/>
</dbReference>
<comment type="caution">
    <text evidence="2">The sequence shown here is derived from an EMBL/GenBank/DDBJ whole genome shotgun (WGS) entry which is preliminary data.</text>
</comment>
<gene>
    <name evidence="2" type="ORF">E2C01_037731</name>
</gene>
<sequence>MPLVVLVAAAVLVVVRVVEVELVTRLYIEHGPNRLHVMVLLVELLVLHLFTLRGGEPGV</sequence>
<protein>
    <submittedName>
        <fullName evidence="2">Uncharacterized protein</fullName>
    </submittedName>
</protein>
<evidence type="ECO:0000256" key="1">
    <source>
        <dbReference type="SAM" id="Phobius"/>
    </source>
</evidence>
<evidence type="ECO:0000313" key="2">
    <source>
        <dbReference type="EMBL" id="MPC44070.1"/>
    </source>
</evidence>
<dbReference type="AlphaFoldDB" id="A0A5B7F8W5"/>
<keyword evidence="1" id="KW-0472">Membrane</keyword>
<keyword evidence="3" id="KW-1185">Reference proteome</keyword>
<keyword evidence="1" id="KW-1133">Transmembrane helix</keyword>
<evidence type="ECO:0000313" key="3">
    <source>
        <dbReference type="Proteomes" id="UP000324222"/>
    </source>
</evidence>
<proteinExistence type="predicted"/>
<keyword evidence="1" id="KW-0812">Transmembrane</keyword>